<dbReference type="AlphaFoldDB" id="A0A2N4UNJ2"/>
<dbReference type="Pfam" id="PF18406">
    <property type="entry name" value="DUF1281_C"/>
    <property type="match status" value="1"/>
</dbReference>
<evidence type="ECO:0000313" key="3">
    <source>
        <dbReference type="Proteomes" id="UP000234420"/>
    </source>
</evidence>
<dbReference type="InterPro" id="IPR041329">
    <property type="entry name" value="YubB_C"/>
</dbReference>
<gene>
    <name evidence="2" type="ORF">CIK00_17315</name>
</gene>
<name>A0A2N4UNJ2_9GAMM</name>
<protein>
    <recommendedName>
        <fullName evidence="1">YubB ferredoxin-like domain-containing protein</fullName>
    </recommendedName>
</protein>
<keyword evidence="3" id="KW-1185">Reference proteome</keyword>
<dbReference type="Proteomes" id="UP000234420">
    <property type="component" value="Unassembled WGS sequence"/>
</dbReference>
<sequence length="218" mass="25593">MPNHIINVVKIESDDNSKQARIMLWLLNYQGVFDFNRIIPMPKIVRNTRTPNNNNAEQCIKLTGCSDWYSWSNTYWGTKWNAYDQDVYHNEVIFKPWHLSCKPKNVLSGAVLRGYVKRINKKYFKAQVKSMGVPECIQFSTAWSMPEPIYKAISIRFPDVVFHIQYADEDRGSNCGEIRLRNGIVIKSNIAPWNTHLTEEYKQWEHFANQVWEGESNE</sequence>
<comment type="caution">
    <text evidence="2">The sequence shown here is derived from an EMBL/GenBank/DDBJ whole genome shotgun (WGS) entry which is preliminary data.</text>
</comment>
<feature type="domain" description="YubB ferredoxin-like" evidence="1">
    <location>
        <begin position="136"/>
        <end position="197"/>
    </location>
</feature>
<dbReference type="EMBL" id="NPIB01000027">
    <property type="protein sequence ID" value="PLC56582.1"/>
    <property type="molecule type" value="Genomic_DNA"/>
</dbReference>
<evidence type="ECO:0000259" key="1">
    <source>
        <dbReference type="Pfam" id="PF18406"/>
    </source>
</evidence>
<evidence type="ECO:0000313" key="2">
    <source>
        <dbReference type="EMBL" id="PLC56582.1"/>
    </source>
</evidence>
<proteinExistence type="predicted"/>
<dbReference type="RefSeq" id="WP_101769902.1">
    <property type="nucleotide sequence ID" value="NZ_BPPU01000005.1"/>
</dbReference>
<accession>A0A2N4UNJ2</accession>
<reference evidence="2 3" key="1">
    <citation type="journal article" date="2018" name="Syst. Appl. Microbiol.">
        <title>Photobacterium carnosum sp. nov., isolated from spoiled modified atmosphere packaged poultry meat.</title>
        <authorList>
            <person name="Hilgarth M."/>
            <person name="Fuertes S."/>
            <person name="Ehrmann M."/>
            <person name="Vogel R.F."/>
        </authorList>
    </citation>
    <scope>NUCLEOTIDE SEQUENCE [LARGE SCALE GENOMIC DNA]</scope>
    <source>
        <strain evidence="2 3">TMW 2.2021</strain>
    </source>
</reference>
<organism evidence="2 3">
    <name type="scientific">Photobacterium carnosum</name>
    <dbReference type="NCBI Taxonomy" id="2023717"/>
    <lineage>
        <taxon>Bacteria</taxon>
        <taxon>Pseudomonadati</taxon>
        <taxon>Pseudomonadota</taxon>
        <taxon>Gammaproteobacteria</taxon>
        <taxon>Vibrionales</taxon>
        <taxon>Vibrionaceae</taxon>
        <taxon>Photobacterium</taxon>
    </lineage>
</organism>